<protein>
    <submittedName>
        <fullName evidence="1">Uncharacterized protein</fullName>
    </submittedName>
</protein>
<dbReference type="AlphaFoldDB" id="A0A248TFM6"/>
<dbReference type="InterPro" id="IPR027417">
    <property type="entry name" value="P-loop_NTPase"/>
</dbReference>
<accession>A0A248TFM6</accession>
<dbReference type="Gene3D" id="3.40.50.300">
    <property type="entry name" value="P-loop containing nucleotide triphosphate hydrolases"/>
    <property type="match status" value="1"/>
</dbReference>
<dbReference type="GO" id="GO:0043138">
    <property type="term" value="F:3'-5' DNA helicase activity"/>
    <property type="evidence" value="ECO:0007669"/>
    <property type="project" value="TreeGrafter"/>
</dbReference>
<sequence length="361" mass="41405">MQLKNKIIVAAAGSGKTTYIVKKALKNAPKKTLIVTYTNKNREEIEKKIIELHGFIPKHLVVKSWYAFLLSDLIRPYQNFVYEERIEGVYFPTGPINRFATKTNIKAYFLNAKNEVNKDRLSELAELIAQNSEYKGVTRISELYDSIFIDEVQDMAGYDLEIFNFFMHSNINVLFVGDIRQATYATNNTNKNKKYKGINIIHYFMERTDICEVDQSLNISHRCNQLICDFADSLFLGMASTVSTNEERTGHDGIFIVHPNDVEEYLQKFNPQCLRYDARTVLPRAINFGDSKGLTFDRVLIKPTAKMEKFLRTGELDLDETTLAKFYVALTRAKYSVGIISATKNVKIIGTCNFKEESILK</sequence>
<evidence type="ECO:0000313" key="1">
    <source>
        <dbReference type="EMBL" id="ASV67001.1"/>
    </source>
</evidence>
<dbReference type="SUPFAM" id="SSF52540">
    <property type="entry name" value="P-loop containing nucleoside triphosphate hydrolases"/>
    <property type="match status" value="1"/>
</dbReference>
<dbReference type="Pfam" id="PF13245">
    <property type="entry name" value="AAA_19"/>
    <property type="match status" value="1"/>
</dbReference>
<evidence type="ECO:0000313" key="2">
    <source>
        <dbReference type="Proteomes" id="UP000215137"/>
    </source>
</evidence>
<dbReference type="PANTHER" id="PTHR11070:SF2">
    <property type="entry name" value="ATP-DEPENDENT DNA HELICASE SRS2"/>
    <property type="match status" value="1"/>
</dbReference>
<proteinExistence type="predicted"/>
<dbReference type="EMBL" id="CP022983">
    <property type="protein sequence ID" value="ASV67001.1"/>
    <property type="molecule type" value="Genomic_DNA"/>
</dbReference>
<dbReference type="PANTHER" id="PTHR11070">
    <property type="entry name" value="UVRD / RECB / PCRA DNA HELICASE FAMILY MEMBER"/>
    <property type="match status" value="1"/>
</dbReference>
<name>A0A248TFM6_9BACI</name>
<dbReference type="RefSeq" id="WP_095370576.1">
    <property type="nucleotide sequence ID" value="NZ_CP022983.1"/>
</dbReference>
<dbReference type="Proteomes" id="UP000215137">
    <property type="component" value="Chromosome"/>
</dbReference>
<dbReference type="KEGG" id="bko:CKF48_06475"/>
<dbReference type="InterPro" id="IPR000212">
    <property type="entry name" value="DNA_helicase_UvrD/REP"/>
</dbReference>
<dbReference type="GO" id="GO:0003677">
    <property type="term" value="F:DNA binding"/>
    <property type="evidence" value="ECO:0007669"/>
    <property type="project" value="InterPro"/>
</dbReference>
<dbReference type="GO" id="GO:0000725">
    <property type="term" value="P:recombinational repair"/>
    <property type="evidence" value="ECO:0007669"/>
    <property type="project" value="TreeGrafter"/>
</dbReference>
<gene>
    <name evidence="1" type="ORF">CKF48_06475</name>
</gene>
<organism evidence="1 2">
    <name type="scientific">Cytobacillus kochii</name>
    <dbReference type="NCBI Taxonomy" id="859143"/>
    <lineage>
        <taxon>Bacteria</taxon>
        <taxon>Bacillati</taxon>
        <taxon>Bacillota</taxon>
        <taxon>Bacilli</taxon>
        <taxon>Bacillales</taxon>
        <taxon>Bacillaceae</taxon>
        <taxon>Cytobacillus</taxon>
    </lineage>
</organism>
<reference evidence="1 2" key="1">
    <citation type="submission" date="2017-08" db="EMBL/GenBank/DDBJ databases">
        <title>Complete Genome Sequence of Bacillus kochii Oregon-R-modENCODE STRAIN BDGP4, isolated from Drosophila melanogaster gut.</title>
        <authorList>
            <person name="Wan K.H."/>
            <person name="Yu C."/>
            <person name="Park S."/>
            <person name="Hammonds A.S."/>
            <person name="Booth B.W."/>
            <person name="Celniker S.E."/>
        </authorList>
    </citation>
    <scope>NUCLEOTIDE SEQUENCE [LARGE SCALE GENOMIC DNA]</scope>
    <source>
        <strain evidence="1 2">BDGP4</strain>
    </source>
</reference>
<dbReference type="GO" id="GO:0005524">
    <property type="term" value="F:ATP binding"/>
    <property type="evidence" value="ECO:0007669"/>
    <property type="project" value="InterPro"/>
</dbReference>
<keyword evidence="2" id="KW-1185">Reference proteome</keyword>